<dbReference type="AlphaFoldDB" id="A0A4U0XE58"/>
<reference evidence="2 3" key="1">
    <citation type="submission" date="2017-03" db="EMBL/GenBank/DDBJ databases">
        <title>Genomes of endolithic fungi from Antarctica.</title>
        <authorList>
            <person name="Coleine C."/>
            <person name="Masonjones S."/>
            <person name="Stajich J.E."/>
        </authorList>
    </citation>
    <scope>NUCLEOTIDE SEQUENCE [LARGE SCALE GENOMIC DNA]</scope>
    <source>
        <strain evidence="2 3">CCFEE 5187</strain>
    </source>
</reference>
<evidence type="ECO:0000259" key="1">
    <source>
        <dbReference type="SMART" id="SM00382"/>
    </source>
</evidence>
<name>A0A4U0XE58_9PEZI</name>
<organism evidence="2 3">
    <name type="scientific">Cryomyces minteri</name>
    <dbReference type="NCBI Taxonomy" id="331657"/>
    <lineage>
        <taxon>Eukaryota</taxon>
        <taxon>Fungi</taxon>
        <taxon>Dikarya</taxon>
        <taxon>Ascomycota</taxon>
        <taxon>Pezizomycotina</taxon>
        <taxon>Dothideomycetes</taxon>
        <taxon>Dothideomycetes incertae sedis</taxon>
        <taxon>Cryomyces</taxon>
    </lineage>
</organism>
<sequence>MAVTRSKSSFQIKHLPRGTTQAQFIGEIQELARKAKWKRNVSKEVMVGLAATEAAGGIMMLGTISCAPKLKEIIMLGAEKKKKEPDSRWAAVIITDFFLGLTVLHGPTDMPYPETDKSDFFGRDKDIDKLKSMLQEGLQSRDSQTPVLVTGTGGVGKTELTLQFAQKSIESQDPDSRPHVFFLRANEMAKNYETLAGIAGFEILLLSTKREFLEENWRSKSLQERGEAFKYWLEESKEPKIVIVDDADALGDGDAAHDLLPLKAENLIISTRNPFILPASQSKQLLIPTMKPDEVTQLMKAGLRDGCFVSNDPVSMAGLKTIGGMLGYHPLAVQHAIETMNKSLAFNTTQLPVESFLESFSSSDHDFRLKFIEEKCLRNRPSIMDCFRTSVQRLHSDDPHLFSLWNFAGFLSPVADSGDFCQFFFKIIPKNWSLLLDKREQLPDFKFFGLANTPSGRLVLGKYIQKLLEVSLFTAPSNSALKEIRIHKLWIECIRQLAGQEGRLRCIRQIMLICDTVLHAADAESTSQVQDELQPYIDACCETLKSFSMSFEEDLQPQRQQLMGICRGLVELFQNGKESALSLDDLNDLTVAVEVLKSLLFLAPENLTLKFRLTHFTTRIHHERLRRLSL</sequence>
<dbReference type="SMART" id="SM00382">
    <property type="entry name" value="AAA"/>
    <property type="match status" value="1"/>
</dbReference>
<dbReference type="InterPro" id="IPR003593">
    <property type="entry name" value="AAA+_ATPase"/>
</dbReference>
<evidence type="ECO:0000313" key="2">
    <source>
        <dbReference type="EMBL" id="TKA75130.1"/>
    </source>
</evidence>
<feature type="domain" description="AAA+ ATPase" evidence="1">
    <location>
        <begin position="143"/>
        <end position="291"/>
    </location>
</feature>
<keyword evidence="3" id="KW-1185">Reference proteome</keyword>
<dbReference type="Gene3D" id="3.40.50.300">
    <property type="entry name" value="P-loop containing nucleotide triphosphate hydrolases"/>
    <property type="match status" value="1"/>
</dbReference>
<gene>
    <name evidence="2" type="ORF">B0A49_04571</name>
</gene>
<accession>A0A4U0XE58</accession>
<comment type="caution">
    <text evidence="2">The sequence shown here is derived from an EMBL/GenBank/DDBJ whole genome shotgun (WGS) entry which is preliminary data.</text>
</comment>
<dbReference type="OrthoDB" id="194358at2759"/>
<dbReference type="EMBL" id="NAJN01000312">
    <property type="protein sequence ID" value="TKA75130.1"/>
    <property type="molecule type" value="Genomic_DNA"/>
</dbReference>
<dbReference type="Proteomes" id="UP000308768">
    <property type="component" value="Unassembled WGS sequence"/>
</dbReference>
<protein>
    <recommendedName>
        <fullName evidence="1">AAA+ ATPase domain-containing protein</fullName>
    </recommendedName>
</protein>
<dbReference type="SUPFAM" id="SSF52540">
    <property type="entry name" value="P-loop containing nucleoside triphosphate hydrolases"/>
    <property type="match status" value="1"/>
</dbReference>
<evidence type="ECO:0000313" key="3">
    <source>
        <dbReference type="Proteomes" id="UP000308768"/>
    </source>
</evidence>
<proteinExistence type="predicted"/>
<dbReference type="InterPro" id="IPR027417">
    <property type="entry name" value="P-loop_NTPase"/>
</dbReference>